<gene>
    <name evidence="1" type="ORF">GOMPHAMPRED_002243</name>
</gene>
<name>A0A8H3FAN2_9LECA</name>
<dbReference type="Gene3D" id="3.90.280.10">
    <property type="entry name" value="PEBP-like"/>
    <property type="match status" value="1"/>
</dbReference>
<accession>A0A8H3FAN2</accession>
<evidence type="ECO:0000313" key="2">
    <source>
        <dbReference type="Proteomes" id="UP000664169"/>
    </source>
</evidence>
<dbReference type="Pfam" id="PF01161">
    <property type="entry name" value="PBP"/>
    <property type="match status" value="1"/>
</dbReference>
<dbReference type="Proteomes" id="UP000664169">
    <property type="component" value="Unassembled WGS sequence"/>
</dbReference>
<dbReference type="SUPFAM" id="SSF49777">
    <property type="entry name" value="PEBP-like"/>
    <property type="match status" value="1"/>
</dbReference>
<evidence type="ECO:0000313" key="1">
    <source>
        <dbReference type="EMBL" id="CAF9921151.1"/>
    </source>
</evidence>
<dbReference type="PANTHER" id="PTHR11362">
    <property type="entry name" value="PHOSPHATIDYLETHANOLAMINE-BINDING PROTEIN"/>
    <property type="match status" value="1"/>
</dbReference>
<dbReference type="InterPro" id="IPR035810">
    <property type="entry name" value="PEBP_euk"/>
</dbReference>
<reference evidence="1" key="1">
    <citation type="submission" date="2021-03" db="EMBL/GenBank/DDBJ databases">
        <authorList>
            <person name="Tagirdzhanova G."/>
        </authorList>
    </citation>
    <scope>NUCLEOTIDE SEQUENCE</scope>
</reference>
<dbReference type="CDD" id="cd00866">
    <property type="entry name" value="PEBP_euk"/>
    <property type="match status" value="1"/>
</dbReference>
<dbReference type="GO" id="GO:0030414">
    <property type="term" value="F:peptidase inhibitor activity"/>
    <property type="evidence" value="ECO:0007669"/>
    <property type="project" value="TreeGrafter"/>
</dbReference>
<dbReference type="AlphaFoldDB" id="A0A8H3FAN2"/>
<dbReference type="PANTHER" id="PTHR11362:SF78">
    <property type="entry name" value="PROTEASE INHIBITOR"/>
    <property type="match status" value="1"/>
</dbReference>
<protein>
    <recommendedName>
        <fullName evidence="3">PEBP-like protein</fullName>
    </recommendedName>
</protein>
<proteinExistence type="predicted"/>
<dbReference type="GO" id="GO:0005543">
    <property type="term" value="F:phospholipid binding"/>
    <property type="evidence" value="ECO:0007669"/>
    <property type="project" value="TreeGrafter"/>
</dbReference>
<dbReference type="InterPro" id="IPR008914">
    <property type="entry name" value="PEBP"/>
</dbReference>
<evidence type="ECO:0008006" key="3">
    <source>
        <dbReference type="Google" id="ProtNLM"/>
    </source>
</evidence>
<dbReference type="OrthoDB" id="2506647at2759"/>
<dbReference type="EMBL" id="CAJPDQ010000016">
    <property type="protein sequence ID" value="CAF9921151.1"/>
    <property type="molecule type" value="Genomic_DNA"/>
</dbReference>
<dbReference type="InterPro" id="IPR036610">
    <property type="entry name" value="PEBP-like_sf"/>
</dbReference>
<sequence length="172" mass="18942">MYENKALTTTLQSIESGTIPILGLSLTNHPNISAGQYISKANTQTIPQFTADNLDADKTYLVAVLDLDTPLISFSFLAPILHLLQPGAKFKGGSTSFSEEAIASWHPAGPPPSAAPHRYQCLLYEQPSTFDVAKYRKPGGYGMRDRIRFRWDEFEEANGLGKPIATNYFTSN</sequence>
<organism evidence="1 2">
    <name type="scientific">Gomphillus americanus</name>
    <dbReference type="NCBI Taxonomy" id="1940652"/>
    <lineage>
        <taxon>Eukaryota</taxon>
        <taxon>Fungi</taxon>
        <taxon>Dikarya</taxon>
        <taxon>Ascomycota</taxon>
        <taxon>Pezizomycotina</taxon>
        <taxon>Lecanoromycetes</taxon>
        <taxon>OSLEUM clade</taxon>
        <taxon>Ostropomycetidae</taxon>
        <taxon>Ostropales</taxon>
        <taxon>Graphidaceae</taxon>
        <taxon>Gomphilloideae</taxon>
        <taxon>Gomphillus</taxon>
    </lineage>
</organism>
<dbReference type="GO" id="GO:0030162">
    <property type="term" value="P:regulation of proteolysis"/>
    <property type="evidence" value="ECO:0007669"/>
    <property type="project" value="TreeGrafter"/>
</dbReference>
<keyword evidence="2" id="KW-1185">Reference proteome</keyword>
<comment type="caution">
    <text evidence="1">The sequence shown here is derived from an EMBL/GenBank/DDBJ whole genome shotgun (WGS) entry which is preliminary data.</text>
</comment>
<dbReference type="GO" id="GO:0046578">
    <property type="term" value="P:regulation of Ras protein signal transduction"/>
    <property type="evidence" value="ECO:0007669"/>
    <property type="project" value="TreeGrafter"/>
</dbReference>